<comment type="caution">
    <text evidence="5">The sequence shown here is derived from an EMBL/GenBank/DDBJ whole genome shotgun (WGS) entry which is preliminary data.</text>
</comment>
<feature type="chain" id="PRO_5044024761" description="Single domain-containing protein" evidence="3">
    <location>
        <begin position="20"/>
        <end position="110"/>
    </location>
</feature>
<keyword evidence="6" id="KW-1185">Reference proteome</keyword>
<evidence type="ECO:0000256" key="2">
    <source>
        <dbReference type="ARBA" id="ARBA00022525"/>
    </source>
</evidence>
<keyword evidence="3" id="KW-0732">Signal</keyword>
<dbReference type="InterPro" id="IPR029277">
    <property type="entry name" value="SVWC_dom"/>
</dbReference>
<keyword evidence="2" id="KW-0964">Secreted</keyword>
<dbReference type="Pfam" id="PF15430">
    <property type="entry name" value="SVWC"/>
    <property type="match status" value="1"/>
</dbReference>
<evidence type="ECO:0000313" key="6">
    <source>
        <dbReference type="Proteomes" id="UP001461498"/>
    </source>
</evidence>
<dbReference type="GO" id="GO:0005576">
    <property type="term" value="C:extracellular region"/>
    <property type="evidence" value="ECO:0007669"/>
    <property type="project" value="UniProtKB-SubCell"/>
</dbReference>
<accession>A0AAW1D2C8</accession>
<reference evidence="5 6" key="1">
    <citation type="submission" date="2022-12" db="EMBL/GenBank/DDBJ databases">
        <title>Chromosome-level genome assembly of true bugs.</title>
        <authorList>
            <person name="Ma L."/>
            <person name="Li H."/>
        </authorList>
    </citation>
    <scope>NUCLEOTIDE SEQUENCE [LARGE SCALE GENOMIC DNA]</scope>
    <source>
        <strain evidence="5">Lab_2022b</strain>
    </source>
</reference>
<dbReference type="EMBL" id="JAPXFL010000006">
    <property type="protein sequence ID" value="KAK9504851.1"/>
    <property type="molecule type" value="Genomic_DNA"/>
</dbReference>
<proteinExistence type="predicted"/>
<sequence length="110" mass="12366">MSFRICLILFLYFVCIGQCAVFFEVVKQRDEQPDVCVSANLPSPHSLEVGSSLKHPTECLQFTCSKGRNANELIIQSTTCGKSLPPDGCRLEYPIKDRYPECCRTNIVCD</sequence>
<dbReference type="AlphaFoldDB" id="A0AAW1D2C8"/>
<evidence type="ECO:0000259" key="4">
    <source>
        <dbReference type="SMART" id="SM01318"/>
    </source>
</evidence>
<protein>
    <recommendedName>
        <fullName evidence="4">Single domain-containing protein</fullName>
    </recommendedName>
</protein>
<dbReference type="SMART" id="SM01318">
    <property type="entry name" value="SVWC"/>
    <property type="match status" value="1"/>
</dbReference>
<feature type="signal peptide" evidence="3">
    <location>
        <begin position="1"/>
        <end position="19"/>
    </location>
</feature>
<name>A0AAW1D2C8_9HEMI</name>
<dbReference type="Proteomes" id="UP001461498">
    <property type="component" value="Unassembled WGS sequence"/>
</dbReference>
<organism evidence="5 6">
    <name type="scientific">Rhynocoris fuscipes</name>
    <dbReference type="NCBI Taxonomy" id="488301"/>
    <lineage>
        <taxon>Eukaryota</taxon>
        <taxon>Metazoa</taxon>
        <taxon>Ecdysozoa</taxon>
        <taxon>Arthropoda</taxon>
        <taxon>Hexapoda</taxon>
        <taxon>Insecta</taxon>
        <taxon>Pterygota</taxon>
        <taxon>Neoptera</taxon>
        <taxon>Paraneoptera</taxon>
        <taxon>Hemiptera</taxon>
        <taxon>Heteroptera</taxon>
        <taxon>Panheteroptera</taxon>
        <taxon>Cimicomorpha</taxon>
        <taxon>Reduviidae</taxon>
        <taxon>Harpactorinae</taxon>
        <taxon>Harpactorini</taxon>
        <taxon>Rhynocoris</taxon>
    </lineage>
</organism>
<evidence type="ECO:0000313" key="5">
    <source>
        <dbReference type="EMBL" id="KAK9504851.1"/>
    </source>
</evidence>
<feature type="domain" description="Single" evidence="4">
    <location>
        <begin position="36"/>
        <end position="109"/>
    </location>
</feature>
<gene>
    <name evidence="5" type="ORF">O3M35_009029</name>
</gene>
<evidence type="ECO:0000256" key="3">
    <source>
        <dbReference type="SAM" id="SignalP"/>
    </source>
</evidence>
<evidence type="ECO:0000256" key="1">
    <source>
        <dbReference type="ARBA" id="ARBA00004613"/>
    </source>
</evidence>
<comment type="subcellular location">
    <subcellularLocation>
        <location evidence="1">Secreted</location>
    </subcellularLocation>
</comment>